<feature type="domain" description="HTH lacI-type" evidence="4">
    <location>
        <begin position="4"/>
        <end position="58"/>
    </location>
</feature>
<dbReference type="InterPro" id="IPR010982">
    <property type="entry name" value="Lambda_DNA-bd_dom_sf"/>
</dbReference>
<dbReference type="InterPro" id="IPR000843">
    <property type="entry name" value="HTH_LacI"/>
</dbReference>
<dbReference type="PANTHER" id="PTHR30146">
    <property type="entry name" value="LACI-RELATED TRANSCRIPTIONAL REPRESSOR"/>
    <property type="match status" value="1"/>
</dbReference>
<reference evidence="6" key="1">
    <citation type="journal article" date="2019" name="Int. J. Syst. Evol. Microbiol.">
        <title>The Global Catalogue of Microorganisms (GCM) 10K type strain sequencing project: providing services to taxonomists for standard genome sequencing and annotation.</title>
        <authorList>
            <consortium name="The Broad Institute Genomics Platform"/>
            <consortium name="The Broad Institute Genome Sequencing Center for Infectious Disease"/>
            <person name="Wu L."/>
            <person name="Ma J."/>
        </authorList>
    </citation>
    <scope>NUCLEOTIDE SEQUENCE [LARGE SCALE GENOMIC DNA]</scope>
    <source>
        <strain evidence="6">XZYJ18</strain>
    </source>
</reference>
<dbReference type="Proteomes" id="UP001595923">
    <property type="component" value="Unassembled WGS sequence"/>
</dbReference>
<dbReference type="SMART" id="SM00354">
    <property type="entry name" value="HTH_LACI"/>
    <property type="match status" value="1"/>
</dbReference>
<keyword evidence="6" id="KW-1185">Reference proteome</keyword>
<evidence type="ECO:0000259" key="4">
    <source>
        <dbReference type="PROSITE" id="PS50932"/>
    </source>
</evidence>
<dbReference type="InterPro" id="IPR028082">
    <property type="entry name" value="Peripla_BP_I"/>
</dbReference>
<dbReference type="PANTHER" id="PTHR30146:SF109">
    <property type="entry name" value="HTH-TYPE TRANSCRIPTIONAL REGULATOR GALS"/>
    <property type="match status" value="1"/>
</dbReference>
<accession>A0ABV9DRN5</accession>
<dbReference type="SUPFAM" id="SSF53822">
    <property type="entry name" value="Periplasmic binding protein-like I"/>
    <property type="match status" value="1"/>
</dbReference>
<dbReference type="Gene3D" id="3.40.50.2300">
    <property type="match status" value="2"/>
</dbReference>
<dbReference type="Pfam" id="PF13377">
    <property type="entry name" value="Peripla_BP_3"/>
    <property type="match status" value="1"/>
</dbReference>
<dbReference type="GO" id="GO:0003677">
    <property type="term" value="F:DNA binding"/>
    <property type="evidence" value="ECO:0007669"/>
    <property type="project" value="UniProtKB-KW"/>
</dbReference>
<dbReference type="Pfam" id="PF00356">
    <property type="entry name" value="LacI"/>
    <property type="match status" value="1"/>
</dbReference>
<proteinExistence type="predicted"/>
<dbReference type="RefSeq" id="WP_378571938.1">
    <property type="nucleotide sequence ID" value="NZ_JBHSFQ010000003.1"/>
</dbReference>
<keyword evidence="3" id="KW-0804">Transcription</keyword>
<evidence type="ECO:0000256" key="1">
    <source>
        <dbReference type="ARBA" id="ARBA00023015"/>
    </source>
</evidence>
<dbReference type="PROSITE" id="PS50932">
    <property type="entry name" value="HTH_LACI_2"/>
    <property type="match status" value="1"/>
</dbReference>
<dbReference type="CDD" id="cd01392">
    <property type="entry name" value="HTH_LacI"/>
    <property type="match status" value="1"/>
</dbReference>
<organism evidence="5 6">
    <name type="scientific">Nocardiopsis mangrovi</name>
    <dbReference type="NCBI Taxonomy" id="1179818"/>
    <lineage>
        <taxon>Bacteria</taxon>
        <taxon>Bacillati</taxon>
        <taxon>Actinomycetota</taxon>
        <taxon>Actinomycetes</taxon>
        <taxon>Streptosporangiales</taxon>
        <taxon>Nocardiopsidaceae</taxon>
        <taxon>Nocardiopsis</taxon>
    </lineage>
</organism>
<evidence type="ECO:0000256" key="2">
    <source>
        <dbReference type="ARBA" id="ARBA00023125"/>
    </source>
</evidence>
<dbReference type="InterPro" id="IPR046335">
    <property type="entry name" value="LacI/GalR-like_sensor"/>
</dbReference>
<keyword evidence="2 5" id="KW-0238">DNA-binding</keyword>
<dbReference type="Gene3D" id="1.10.260.40">
    <property type="entry name" value="lambda repressor-like DNA-binding domains"/>
    <property type="match status" value="1"/>
</dbReference>
<evidence type="ECO:0000313" key="5">
    <source>
        <dbReference type="EMBL" id="MFC4561337.1"/>
    </source>
</evidence>
<gene>
    <name evidence="5" type="ORF">ACFO4E_05660</name>
</gene>
<sequence length="333" mass="36496">MKTVSIKTVATEAGVSIATVSNVINRPAVVSVATRDRVQAVIDALGYVPNSAARHLSSGRSTAVGLVLFGVRNPYFADIARGAEDTLQRAGHLSVLCSTDLDTRREEDYLDQLAHQGIRNLIITPVQVSEPWLDRLKERGFTFVLIHNWADHPEICSVAVDDVLGGEQAATHLLARGHQAITFVTGPMSMRSPRDRYEGCLRAILRSGRTREDLQVIEVDDFTIEQGRRAGERLLAATRPGTAVFCANDLLALGVVQAAFRAGRRVPEDLAIIGFDDIESVNTTAVPLTTVRVEGYQLGRAAAQMLLDEQRDPEGHTHRRQVFSLRLIERSST</sequence>
<dbReference type="EMBL" id="JBHSFQ010000003">
    <property type="protein sequence ID" value="MFC4561337.1"/>
    <property type="molecule type" value="Genomic_DNA"/>
</dbReference>
<name>A0ABV9DRN5_9ACTN</name>
<evidence type="ECO:0000313" key="6">
    <source>
        <dbReference type="Proteomes" id="UP001595923"/>
    </source>
</evidence>
<keyword evidence="1" id="KW-0805">Transcription regulation</keyword>
<protein>
    <submittedName>
        <fullName evidence="5">LacI family DNA-binding transcriptional regulator</fullName>
    </submittedName>
</protein>
<dbReference type="SUPFAM" id="SSF47413">
    <property type="entry name" value="lambda repressor-like DNA-binding domains"/>
    <property type="match status" value="1"/>
</dbReference>
<comment type="caution">
    <text evidence="5">The sequence shown here is derived from an EMBL/GenBank/DDBJ whole genome shotgun (WGS) entry which is preliminary data.</text>
</comment>
<evidence type="ECO:0000256" key="3">
    <source>
        <dbReference type="ARBA" id="ARBA00023163"/>
    </source>
</evidence>